<keyword evidence="2" id="KW-0698">rRNA processing</keyword>
<evidence type="ECO:0000256" key="2">
    <source>
        <dbReference type="ARBA" id="ARBA00022552"/>
    </source>
</evidence>
<evidence type="ECO:0000313" key="7">
    <source>
        <dbReference type="Proteomes" id="UP000176639"/>
    </source>
</evidence>
<dbReference type="Pfam" id="PF01795">
    <property type="entry name" value="Methyltransf_5"/>
    <property type="match status" value="1"/>
</dbReference>
<evidence type="ECO:0000313" key="6">
    <source>
        <dbReference type="EMBL" id="OGD23513.1"/>
    </source>
</evidence>
<keyword evidence="3 6" id="KW-0489">Methyltransferase</keyword>
<reference evidence="6 7" key="1">
    <citation type="journal article" date="2016" name="Nat. Commun.">
        <title>Thousands of microbial genomes shed light on interconnected biogeochemical processes in an aquifer system.</title>
        <authorList>
            <person name="Anantharaman K."/>
            <person name="Brown C.T."/>
            <person name="Hug L.A."/>
            <person name="Sharon I."/>
            <person name="Castelle C.J."/>
            <person name="Probst A.J."/>
            <person name="Thomas B.C."/>
            <person name="Singh A."/>
            <person name="Wilkins M.J."/>
            <person name="Karaoz U."/>
            <person name="Brodie E.L."/>
            <person name="Williams K.H."/>
            <person name="Hubbard S.S."/>
            <person name="Banfield J.F."/>
        </authorList>
    </citation>
    <scope>NUCLEOTIDE SEQUENCE [LARGE SCALE GENOMIC DNA]</scope>
</reference>
<sequence>YHIEGSGRGFSFQKDEPLIMRYEPNATEGVTARDVVNEFPEQDLADIFYRYGEERFSRRIA</sequence>
<dbReference type="PANTHER" id="PTHR11265">
    <property type="entry name" value="S-ADENOSYL-METHYLTRANSFERASE MRAW"/>
    <property type="match status" value="1"/>
</dbReference>
<keyword evidence="4 6" id="KW-0808">Transferase</keyword>
<organism evidence="6 7">
    <name type="scientific">Candidatus Azambacteria bacterium RBG_16_47_10</name>
    <dbReference type="NCBI Taxonomy" id="1797292"/>
    <lineage>
        <taxon>Bacteria</taxon>
        <taxon>Candidatus Azamiibacteriota</taxon>
    </lineage>
</organism>
<dbReference type="GO" id="GO:0005737">
    <property type="term" value="C:cytoplasm"/>
    <property type="evidence" value="ECO:0007669"/>
    <property type="project" value="TreeGrafter"/>
</dbReference>
<dbReference type="GO" id="GO:0071424">
    <property type="term" value="F:rRNA (cytosine-N4-)-methyltransferase activity"/>
    <property type="evidence" value="ECO:0007669"/>
    <property type="project" value="TreeGrafter"/>
</dbReference>
<dbReference type="Proteomes" id="UP000176639">
    <property type="component" value="Unassembled WGS sequence"/>
</dbReference>
<comment type="caution">
    <text evidence="6">The sequence shown here is derived from an EMBL/GenBank/DDBJ whole genome shotgun (WGS) entry which is preliminary data.</text>
</comment>
<dbReference type="InterPro" id="IPR002903">
    <property type="entry name" value="RsmH"/>
</dbReference>
<dbReference type="GO" id="GO:0070475">
    <property type="term" value="P:rRNA base methylation"/>
    <property type="evidence" value="ECO:0007669"/>
    <property type="project" value="TreeGrafter"/>
</dbReference>
<accession>A0A1F5AYP3</accession>
<evidence type="ECO:0000256" key="3">
    <source>
        <dbReference type="ARBA" id="ARBA00022603"/>
    </source>
</evidence>
<name>A0A1F5AYP3_9BACT</name>
<evidence type="ECO:0000256" key="5">
    <source>
        <dbReference type="ARBA" id="ARBA00022691"/>
    </source>
</evidence>
<gene>
    <name evidence="6" type="ORF">A2Z10_03415</name>
</gene>
<dbReference type="InterPro" id="IPR023397">
    <property type="entry name" value="SAM-dep_MeTrfase_MraW_recog"/>
</dbReference>
<dbReference type="PANTHER" id="PTHR11265:SF0">
    <property type="entry name" value="12S RRNA N4-METHYLCYTIDINE METHYLTRANSFERASE"/>
    <property type="match status" value="1"/>
</dbReference>
<feature type="non-terminal residue" evidence="6">
    <location>
        <position position="1"/>
    </location>
</feature>
<dbReference type="EMBL" id="MEYI01000037">
    <property type="protein sequence ID" value="OGD23513.1"/>
    <property type="molecule type" value="Genomic_DNA"/>
</dbReference>
<dbReference type="Gene3D" id="1.10.150.170">
    <property type="entry name" value="Putative methyltransferase TM0872, insert domain"/>
    <property type="match status" value="1"/>
</dbReference>
<protein>
    <submittedName>
        <fullName evidence="6">16S rRNA (Cytosine(1402)-N(4))-methyltransferase</fullName>
    </submittedName>
</protein>
<proteinExistence type="inferred from homology"/>
<dbReference type="AlphaFoldDB" id="A0A1F5AYP3"/>
<keyword evidence="5" id="KW-0949">S-adenosyl-L-methionine</keyword>
<comment type="similarity">
    <text evidence="1">Belongs to the methyltransferase superfamily. RsmH family.</text>
</comment>
<feature type="non-terminal residue" evidence="6">
    <location>
        <position position="61"/>
    </location>
</feature>
<dbReference type="SUPFAM" id="SSF81799">
    <property type="entry name" value="Putative methyltransferase TM0872, insert domain"/>
    <property type="match status" value="1"/>
</dbReference>
<evidence type="ECO:0000256" key="4">
    <source>
        <dbReference type="ARBA" id="ARBA00022679"/>
    </source>
</evidence>
<evidence type="ECO:0000256" key="1">
    <source>
        <dbReference type="ARBA" id="ARBA00010396"/>
    </source>
</evidence>